<reference evidence="1" key="1">
    <citation type="submission" date="2018-05" db="EMBL/GenBank/DDBJ databases">
        <authorList>
            <person name="Ashton P.M."/>
            <person name="Dallman T."/>
            <person name="Nair S."/>
            <person name="De Pinna E."/>
            <person name="Peters T."/>
            <person name="Grant K."/>
        </authorList>
    </citation>
    <scope>NUCLEOTIDE SEQUENCE</scope>
    <source>
        <strain evidence="1">412057</strain>
    </source>
</reference>
<dbReference type="EMBL" id="UGGJ01000006">
    <property type="protein sequence ID" value="STO40261.1"/>
    <property type="molecule type" value="Genomic_DNA"/>
</dbReference>
<dbReference type="Proteomes" id="UP000594864">
    <property type="component" value="Chromosome"/>
</dbReference>
<evidence type="ECO:0000313" key="11">
    <source>
        <dbReference type="Proteomes" id="UP000594864"/>
    </source>
</evidence>
<dbReference type="EMBL" id="UGGJ01000001">
    <property type="protein sequence ID" value="STN83076.1"/>
    <property type="molecule type" value="Genomic_DNA"/>
</dbReference>
<dbReference type="EMBL" id="AAVTXU010000156">
    <property type="protein sequence ID" value="EGE1990571.1"/>
    <property type="molecule type" value="Genomic_DNA"/>
</dbReference>
<accession>A0A0M1U7F4</accession>
<dbReference type="Proteomes" id="UP000254460">
    <property type="component" value="Unassembled WGS sequence"/>
</dbReference>
<reference evidence="2 11" key="3">
    <citation type="submission" date="2020-12" db="EMBL/GenBank/DDBJ databases">
        <title>FDA dAtabase for Regulatory Grade micrObial Sequences (FDA-ARGOS): Supporting development and validation of Infectious Disease Dx tests.</title>
        <authorList>
            <person name="Sproer C."/>
            <person name="Gronow S."/>
            <person name="Severitt S."/>
            <person name="Schroder I."/>
            <person name="Tallon L."/>
            <person name="Sadzewicz L."/>
            <person name="Zhao X."/>
            <person name="Boylan J."/>
            <person name="Ott S."/>
            <person name="Bowen H."/>
            <person name="Vavikolanu K."/>
            <person name="Mehta A."/>
            <person name="Aluvathingal J."/>
            <person name="Nadendla S."/>
            <person name="Lowell S."/>
            <person name="Myers T."/>
            <person name="Yan Y."/>
            <person name="Sichtig H."/>
        </authorList>
    </citation>
    <scope>NUCLEOTIDE SEQUENCE [LARGE SCALE GENOMIC DNA]</scope>
    <source>
        <strain evidence="2 11">FDAARGOS_945</strain>
    </source>
</reference>
<dbReference type="EMBL" id="UFYN01000008">
    <property type="protein sequence ID" value="STE75490.1"/>
    <property type="molecule type" value="Genomic_DNA"/>
</dbReference>
<evidence type="ECO:0000313" key="2">
    <source>
        <dbReference type="EMBL" id="QPR04961.1"/>
    </source>
</evidence>
<evidence type="ECO:0000313" key="1">
    <source>
        <dbReference type="EMBL" id="EGE1990571.1"/>
    </source>
</evidence>
<dbReference type="EMBL" id="CP065611">
    <property type="protein sequence ID" value="QPR04961.1"/>
    <property type="molecule type" value="Genomic_DNA"/>
</dbReference>
<protein>
    <submittedName>
        <fullName evidence="7">Uncharacterized protein</fullName>
    </submittedName>
</protein>
<evidence type="ECO:0000313" key="5">
    <source>
        <dbReference type="EMBL" id="STE75490.1"/>
    </source>
</evidence>
<dbReference type="EMBL" id="CP065611">
    <property type="protein sequence ID" value="QPR06347.1"/>
    <property type="molecule type" value="Genomic_DNA"/>
</dbReference>
<proteinExistence type="predicted"/>
<dbReference type="AlphaFoldDB" id="A0A0M1U7F4"/>
<organism evidence="7 10">
    <name type="scientific">Escherichia coli</name>
    <dbReference type="NCBI Taxonomy" id="562"/>
    <lineage>
        <taxon>Bacteria</taxon>
        <taxon>Pseudomonadati</taxon>
        <taxon>Pseudomonadota</taxon>
        <taxon>Gammaproteobacteria</taxon>
        <taxon>Enterobacterales</taxon>
        <taxon>Enterobacteriaceae</taxon>
        <taxon>Escherichia</taxon>
    </lineage>
</organism>
<evidence type="ECO:0000313" key="7">
    <source>
        <dbReference type="EMBL" id="STN84405.1"/>
    </source>
</evidence>
<dbReference type="Proteomes" id="UP000854059">
    <property type="component" value="Unassembled WGS sequence"/>
</dbReference>
<dbReference type="EMBL" id="UFYN01000002">
    <property type="protein sequence ID" value="STD44569.1"/>
    <property type="molecule type" value="Genomic_DNA"/>
</dbReference>
<reference evidence="9 10" key="2">
    <citation type="submission" date="2018-06" db="EMBL/GenBank/DDBJ databases">
        <authorList>
            <consortium name="Pathogen Informatics"/>
            <person name="Doyle S."/>
        </authorList>
    </citation>
    <scope>NUCLEOTIDE SEQUENCE [LARGE SCALE GENOMIC DNA]</scope>
    <source>
        <strain evidence="4 9">NCTC11181</strain>
        <strain evidence="7 10">NCTC9706</strain>
    </source>
</reference>
<sequence length="134" mass="15158">MARKEKFITIEGQGRDKGKVFHLTEMSASQAEWWAMRAIMAMGRGGVELPDDVRSLGMAALALEGLKALSKIPPDEARPLMDEMMDCVQFVPDPKKRSIRRPLVEEDIEEIITRLNLRAEVFKLHVDFFATVVS</sequence>
<evidence type="ECO:0000313" key="3">
    <source>
        <dbReference type="EMBL" id="QPR06347.1"/>
    </source>
</evidence>
<dbReference type="EMBL" id="UGGJ01000004">
    <property type="protein sequence ID" value="STN84405.1"/>
    <property type="molecule type" value="Genomic_DNA"/>
</dbReference>
<evidence type="ECO:0000313" key="4">
    <source>
        <dbReference type="EMBL" id="STD44569.1"/>
    </source>
</evidence>
<evidence type="ECO:0000313" key="6">
    <source>
        <dbReference type="EMBL" id="STN83076.1"/>
    </source>
</evidence>
<gene>
    <name evidence="1" type="ORF">DL968_23845</name>
    <name evidence="3" type="ORF">I6H02_08200</name>
    <name evidence="2" type="ORF">I6H02_26325</name>
    <name evidence="4" type="ORF">NCTC11181_03523</name>
    <name evidence="5" type="ORF">NCTC11181_04836</name>
    <name evidence="6" type="ORF">NCTC9706_00003</name>
    <name evidence="7" type="ORF">NCTC9706_01406</name>
    <name evidence="8" type="ORF">NCTC9706_04560</name>
</gene>
<dbReference type="RefSeq" id="WP_000101350.1">
    <property type="nucleotide sequence ID" value="NZ_CABEFB020000006.1"/>
</dbReference>
<evidence type="ECO:0000313" key="10">
    <source>
        <dbReference type="Proteomes" id="UP000254460"/>
    </source>
</evidence>
<dbReference type="Proteomes" id="UP000254219">
    <property type="component" value="Unassembled WGS sequence"/>
</dbReference>
<name>A0A0M1U7F4_ECOLX</name>
<evidence type="ECO:0000313" key="8">
    <source>
        <dbReference type="EMBL" id="STO40261.1"/>
    </source>
</evidence>
<evidence type="ECO:0000313" key="9">
    <source>
        <dbReference type="Proteomes" id="UP000254219"/>
    </source>
</evidence>